<feature type="compositionally biased region" description="Gly residues" evidence="1">
    <location>
        <begin position="234"/>
        <end position="250"/>
    </location>
</feature>
<protein>
    <submittedName>
        <fullName evidence="2">Uncharacterized protein</fullName>
    </submittedName>
</protein>
<dbReference type="AlphaFoldDB" id="A0AAD8XFB5"/>
<evidence type="ECO:0000313" key="3">
    <source>
        <dbReference type="Proteomes" id="UP001244207"/>
    </source>
</evidence>
<feature type="compositionally biased region" description="Basic and acidic residues" evidence="1">
    <location>
        <begin position="172"/>
        <end position="189"/>
    </location>
</feature>
<evidence type="ECO:0000313" key="2">
    <source>
        <dbReference type="EMBL" id="KAK1725729.1"/>
    </source>
</evidence>
<sequence length="272" mass="29562">MGFEAWILAGKSNPAFSSARRHLRRASSTQQNSDRRDEAEASTGLGAYVLVVDTIRFHETGQKFVASRNAKPGFHAFEVNTPRLLRFAPEAKASAFPHRLSKSTTTNGPYLGPYDVIQRTLCQEFTCSPSDTSNIISKLNHPKTSDRTTIITTLADMGLFGKSTPTEGPGSDEPKKSLYQRYQDKKSGRDTQISDEDLQKYTGKTKDEINDWAKDRPGVAGNRAAGTLTAGPASGFGGMATAGGYGGWGTDAGSDPKHPPPQKERKEVDDFE</sequence>
<feature type="compositionally biased region" description="Basic and acidic residues" evidence="1">
    <location>
        <begin position="254"/>
        <end position="272"/>
    </location>
</feature>
<dbReference type="EMBL" id="JAHMHS010000039">
    <property type="protein sequence ID" value="KAK1725729.1"/>
    <property type="molecule type" value="Genomic_DNA"/>
</dbReference>
<accession>A0AAD8XFB5</accession>
<comment type="caution">
    <text evidence="2">The sequence shown here is derived from an EMBL/GenBank/DDBJ whole genome shotgun (WGS) entry which is preliminary data.</text>
</comment>
<reference evidence="2" key="1">
    <citation type="submission" date="2021-12" db="EMBL/GenBank/DDBJ databases">
        <title>Comparative genomics, transcriptomics and evolutionary studies reveal genomic signatures of adaptation to plant cell wall in hemibiotrophic fungi.</title>
        <authorList>
            <consortium name="DOE Joint Genome Institute"/>
            <person name="Baroncelli R."/>
            <person name="Diaz J.F."/>
            <person name="Benocci T."/>
            <person name="Peng M."/>
            <person name="Battaglia E."/>
            <person name="Haridas S."/>
            <person name="Andreopoulos W."/>
            <person name="Labutti K."/>
            <person name="Pangilinan J."/>
            <person name="Floch G.L."/>
            <person name="Makela M.R."/>
            <person name="Henrissat B."/>
            <person name="Grigoriev I.V."/>
            <person name="Crouch J.A."/>
            <person name="De Vries R.P."/>
            <person name="Sukno S.A."/>
            <person name="Thon M.R."/>
        </authorList>
    </citation>
    <scope>NUCLEOTIDE SEQUENCE</scope>
    <source>
        <strain evidence="2">CBS 112980</strain>
    </source>
</reference>
<keyword evidence="3" id="KW-1185">Reference proteome</keyword>
<name>A0AAD8XFB5_GLOAC</name>
<gene>
    <name evidence="2" type="ORF">BDZ83DRAFT_651153</name>
</gene>
<dbReference type="Proteomes" id="UP001244207">
    <property type="component" value="Unassembled WGS sequence"/>
</dbReference>
<evidence type="ECO:0000256" key="1">
    <source>
        <dbReference type="SAM" id="MobiDB-lite"/>
    </source>
</evidence>
<feature type="region of interest" description="Disordered" evidence="1">
    <location>
        <begin position="18"/>
        <end position="40"/>
    </location>
</feature>
<dbReference type="RefSeq" id="XP_060365784.1">
    <property type="nucleotide sequence ID" value="XM_060510432.1"/>
</dbReference>
<dbReference type="GeneID" id="85394331"/>
<proteinExistence type="predicted"/>
<organism evidence="2 3">
    <name type="scientific">Glomerella acutata</name>
    <name type="common">Colletotrichum acutatum</name>
    <dbReference type="NCBI Taxonomy" id="27357"/>
    <lineage>
        <taxon>Eukaryota</taxon>
        <taxon>Fungi</taxon>
        <taxon>Dikarya</taxon>
        <taxon>Ascomycota</taxon>
        <taxon>Pezizomycotina</taxon>
        <taxon>Sordariomycetes</taxon>
        <taxon>Hypocreomycetidae</taxon>
        <taxon>Glomerellales</taxon>
        <taxon>Glomerellaceae</taxon>
        <taxon>Colletotrichum</taxon>
        <taxon>Colletotrichum acutatum species complex</taxon>
    </lineage>
</organism>
<feature type="region of interest" description="Disordered" evidence="1">
    <location>
        <begin position="159"/>
        <end position="272"/>
    </location>
</feature>
<feature type="compositionally biased region" description="Basic and acidic residues" evidence="1">
    <location>
        <begin position="204"/>
        <end position="217"/>
    </location>
</feature>